<dbReference type="Gene3D" id="3.40.50.150">
    <property type="entry name" value="Vaccinia Virus protein VP39"/>
    <property type="match status" value="1"/>
</dbReference>
<dbReference type="InterPro" id="IPR029063">
    <property type="entry name" value="SAM-dependent_MTases_sf"/>
</dbReference>
<dbReference type="PANTHER" id="PTHR43675">
    <property type="entry name" value="ARSENITE METHYLTRANSFERASE"/>
    <property type="match status" value="1"/>
</dbReference>
<name>A0A1J3FHP7_NOCCA</name>
<dbReference type="SUPFAM" id="SSF53335">
    <property type="entry name" value="S-adenosyl-L-methionine-dependent methyltransferases"/>
    <property type="match status" value="1"/>
</dbReference>
<accession>A0A1J3FHP7</accession>
<organism evidence="1">
    <name type="scientific">Noccaea caerulescens</name>
    <name type="common">Alpine penny-cress</name>
    <name type="synonym">Thlaspi caerulescens</name>
    <dbReference type="NCBI Taxonomy" id="107243"/>
    <lineage>
        <taxon>Eukaryota</taxon>
        <taxon>Viridiplantae</taxon>
        <taxon>Streptophyta</taxon>
        <taxon>Embryophyta</taxon>
        <taxon>Tracheophyta</taxon>
        <taxon>Spermatophyta</taxon>
        <taxon>Magnoliopsida</taxon>
        <taxon>eudicotyledons</taxon>
        <taxon>Gunneridae</taxon>
        <taxon>Pentapetalae</taxon>
        <taxon>rosids</taxon>
        <taxon>malvids</taxon>
        <taxon>Brassicales</taxon>
        <taxon>Brassicaceae</taxon>
        <taxon>Coluteocarpeae</taxon>
        <taxon>Noccaea</taxon>
    </lineage>
</organism>
<evidence type="ECO:0000313" key="1">
    <source>
        <dbReference type="EMBL" id="JAU43062.1"/>
    </source>
</evidence>
<dbReference type="AlphaFoldDB" id="A0A1J3FHP7"/>
<protein>
    <submittedName>
        <fullName evidence="1">Cyclopropane mycolic acid synthase 1</fullName>
    </submittedName>
</protein>
<dbReference type="Pfam" id="PF02353">
    <property type="entry name" value="CMAS"/>
    <property type="match status" value="1"/>
</dbReference>
<gene>
    <name evidence="1" type="ORF">LC_TR2645_c18_g1_i1_g.9232</name>
</gene>
<sequence>MFPTAGIASTKNFLKHVSRHNTLTQARRNISRHYDLSNELFALYLGDTMTYSSAVFKSDDEDLTTAQMRKISLLIDKV</sequence>
<dbReference type="InterPro" id="IPR026669">
    <property type="entry name" value="Arsenite_MeTrfase-like"/>
</dbReference>
<dbReference type="PANTHER" id="PTHR43675:SF30">
    <property type="entry name" value="CYCLOPROPANE-FATTY-ACYL-PHOSPHOLIPID SYNTHASE"/>
    <property type="match status" value="1"/>
</dbReference>
<reference evidence="1" key="1">
    <citation type="submission" date="2016-07" db="EMBL/GenBank/DDBJ databases">
        <title>De novo transcriptome assembly of four accessions of the metal hyperaccumulator plant Noccaea caerulescens.</title>
        <authorList>
            <person name="Blande D."/>
            <person name="Halimaa P."/>
            <person name="Tervahauta A.I."/>
            <person name="Aarts M.G."/>
            <person name="Karenlampi S.O."/>
        </authorList>
    </citation>
    <scope>NUCLEOTIDE SEQUENCE</scope>
</reference>
<proteinExistence type="predicted"/>
<dbReference type="EMBL" id="GEVK01009770">
    <property type="protein sequence ID" value="JAU43062.1"/>
    <property type="molecule type" value="Transcribed_RNA"/>
</dbReference>
<dbReference type="GO" id="GO:0008168">
    <property type="term" value="F:methyltransferase activity"/>
    <property type="evidence" value="ECO:0007669"/>
    <property type="project" value="TreeGrafter"/>
</dbReference>